<evidence type="ECO:0000313" key="4">
    <source>
        <dbReference type="Proteomes" id="UP000323632"/>
    </source>
</evidence>
<keyword evidence="4" id="KW-1185">Reference proteome</keyword>
<dbReference type="RefSeq" id="WP_150030948.1">
    <property type="nucleotide sequence ID" value="NZ_VWSH01000001.1"/>
</dbReference>
<keyword evidence="1" id="KW-0732">Signal</keyword>
<dbReference type="AlphaFoldDB" id="A0A5M6CMW2"/>
<dbReference type="Pfam" id="PF13650">
    <property type="entry name" value="Asp_protease_2"/>
    <property type="match status" value="1"/>
</dbReference>
<dbReference type="Proteomes" id="UP000323632">
    <property type="component" value="Unassembled WGS sequence"/>
</dbReference>
<organism evidence="3 4">
    <name type="scientific">Taibaiella lutea</name>
    <dbReference type="NCBI Taxonomy" id="2608001"/>
    <lineage>
        <taxon>Bacteria</taxon>
        <taxon>Pseudomonadati</taxon>
        <taxon>Bacteroidota</taxon>
        <taxon>Chitinophagia</taxon>
        <taxon>Chitinophagales</taxon>
        <taxon>Chitinophagaceae</taxon>
        <taxon>Taibaiella</taxon>
    </lineage>
</organism>
<feature type="domain" description="PDZ" evidence="2">
    <location>
        <begin position="312"/>
        <end position="377"/>
    </location>
</feature>
<gene>
    <name evidence="3" type="ORF">F0919_01535</name>
</gene>
<dbReference type="InterPro" id="IPR036034">
    <property type="entry name" value="PDZ_sf"/>
</dbReference>
<feature type="signal peptide" evidence="1">
    <location>
        <begin position="1"/>
        <end position="19"/>
    </location>
</feature>
<dbReference type="EMBL" id="VWSH01000001">
    <property type="protein sequence ID" value="KAA5536377.1"/>
    <property type="molecule type" value="Genomic_DNA"/>
</dbReference>
<name>A0A5M6CMW2_9BACT</name>
<comment type="caution">
    <text evidence="3">The sequence shown here is derived from an EMBL/GenBank/DDBJ whole genome shotgun (WGS) entry which is preliminary data.</text>
</comment>
<evidence type="ECO:0000313" key="3">
    <source>
        <dbReference type="EMBL" id="KAA5536377.1"/>
    </source>
</evidence>
<dbReference type="SUPFAM" id="SSF50630">
    <property type="entry name" value="Acid proteases"/>
    <property type="match status" value="1"/>
</dbReference>
<dbReference type="PROSITE" id="PS50106">
    <property type="entry name" value="PDZ"/>
    <property type="match status" value="1"/>
</dbReference>
<evidence type="ECO:0000259" key="2">
    <source>
        <dbReference type="PROSITE" id="PS50106"/>
    </source>
</evidence>
<dbReference type="Pfam" id="PF17820">
    <property type="entry name" value="PDZ_6"/>
    <property type="match status" value="1"/>
</dbReference>
<dbReference type="Gene3D" id="2.40.70.10">
    <property type="entry name" value="Acid Proteases"/>
    <property type="match status" value="2"/>
</dbReference>
<dbReference type="Gene3D" id="2.30.42.10">
    <property type="match status" value="1"/>
</dbReference>
<dbReference type="InterPro" id="IPR021109">
    <property type="entry name" value="Peptidase_aspartic_dom_sf"/>
</dbReference>
<dbReference type="InterPro" id="IPR041489">
    <property type="entry name" value="PDZ_6"/>
</dbReference>
<evidence type="ECO:0000256" key="1">
    <source>
        <dbReference type="SAM" id="SignalP"/>
    </source>
</evidence>
<protein>
    <submittedName>
        <fullName evidence="3">Signal protein PDZ</fullName>
    </submittedName>
</protein>
<dbReference type="SUPFAM" id="SSF50156">
    <property type="entry name" value="PDZ domain-like"/>
    <property type="match status" value="1"/>
</dbReference>
<reference evidence="3 4" key="1">
    <citation type="submission" date="2019-09" db="EMBL/GenBank/DDBJ databases">
        <title>Genome sequence and assembly of Taibaiella sp.</title>
        <authorList>
            <person name="Chhetri G."/>
        </authorList>
    </citation>
    <scope>NUCLEOTIDE SEQUENCE [LARGE SCALE GENOMIC DNA]</scope>
    <source>
        <strain evidence="3 4">KVB11</strain>
    </source>
</reference>
<sequence>MRKFVFAIFIFIISFQLRAEEDAKLLAQFPFEKFLSGIVIIKAQLSPYKDSLNFILDTGSGGISLDSTTCVKLGIESRMTDTFASGVGGKRRVRFTFNRTLNLGGYNVDSLNFHLNDYSLLSALYNIKIDGIIGYSFLKRYIVTVDYDAAMVKVYSKGKFNYPSRGFVFKKPITSIPFESVSISDAKKVDGNFYFDSGAGLELLFSKQFVADSNIFLPKRKPLIANVEGVMGRENMSIAVVKSFSFGPYNFKHVPVFIYADSNNVLKYPRQLGLVGSGILSRFNLILNFPENEIFLKPNNSFNDPFDYSYSGLNIWENKGKVEVYDVIPNSPAEKAGFIVGDEIIGIEKVFSGSLQAYRKMLKSEKTTLSIVIKREKDYMPMLLKVSSIL</sequence>
<proteinExistence type="predicted"/>
<dbReference type="InterPro" id="IPR001478">
    <property type="entry name" value="PDZ"/>
</dbReference>
<accession>A0A5M6CMW2</accession>
<dbReference type="SMART" id="SM00228">
    <property type="entry name" value="PDZ"/>
    <property type="match status" value="1"/>
</dbReference>
<feature type="chain" id="PRO_5024404972" evidence="1">
    <location>
        <begin position="20"/>
        <end position="390"/>
    </location>
</feature>